<dbReference type="PANTHER" id="PTHR30383:SF24">
    <property type="entry name" value="THIOESTERASE 1_PROTEASE 1_LYSOPHOSPHOLIPASE L1"/>
    <property type="match status" value="1"/>
</dbReference>
<dbReference type="Gene3D" id="3.40.50.1110">
    <property type="entry name" value="SGNH hydrolase"/>
    <property type="match status" value="1"/>
</dbReference>
<organism evidence="3 4">
    <name type="scientific">Methylocystis iwaonis</name>
    <dbReference type="NCBI Taxonomy" id="2885079"/>
    <lineage>
        <taxon>Bacteria</taxon>
        <taxon>Pseudomonadati</taxon>
        <taxon>Pseudomonadota</taxon>
        <taxon>Alphaproteobacteria</taxon>
        <taxon>Hyphomicrobiales</taxon>
        <taxon>Methylocystaceae</taxon>
        <taxon>Methylocystis</taxon>
    </lineage>
</organism>
<dbReference type="InterPro" id="IPR036514">
    <property type="entry name" value="SGNH_hydro_sf"/>
</dbReference>
<feature type="chain" id="PRO_5045358819" evidence="1">
    <location>
        <begin position="26"/>
        <end position="219"/>
    </location>
</feature>
<dbReference type="PANTHER" id="PTHR30383">
    <property type="entry name" value="THIOESTERASE 1/PROTEASE 1/LYSOPHOSPHOLIPASE L1"/>
    <property type="match status" value="1"/>
</dbReference>
<accession>A0ABM8E4A4</accession>
<evidence type="ECO:0000256" key="1">
    <source>
        <dbReference type="SAM" id="SignalP"/>
    </source>
</evidence>
<dbReference type="InterPro" id="IPR013830">
    <property type="entry name" value="SGNH_hydro"/>
</dbReference>
<dbReference type="InterPro" id="IPR051532">
    <property type="entry name" value="Ester_Hydrolysis_Enzymes"/>
</dbReference>
<keyword evidence="4" id="KW-1185">Reference proteome</keyword>
<gene>
    <name evidence="3" type="ORF">SS37A_01950</name>
</gene>
<sequence length="219" mass="24431">MSGARLFAAFLSLAALAGLPPSAQAQPKRVLIIGDSLSAGYNLPEGTAFPWALNRRLHMRDRNVAVLDASEMGDTTGDALERLPKAFAYGADAVIVELGGNDMLQQEDPAVVYRNLDAIVRYSKARGSRVILAGMLSYPRRRDLAYKLRFDWVYPTLAAQHKVALYPFFLDGVYNNPALIQDDNKHPNVLGSDYIAARMAPMVERTLRAPERRRYHAWR</sequence>
<name>A0ABM8E4A4_9HYPH</name>
<dbReference type="CDD" id="cd01822">
    <property type="entry name" value="Lysophospholipase_L1_like"/>
    <property type="match status" value="1"/>
</dbReference>
<dbReference type="Pfam" id="PF13472">
    <property type="entry name" value="Lipase_GDSL_2"/>
    <property type="match status" value="1"/>
</dbReference>
<protein>
    <submittedName>
        <fullName evidence="3">Arylesterase</fullName>
    </submittedName>
</protein>
<evidence type="ECO:0000313" key="3">
    <source>
        <dbReference type="EMBL" id="BDV32666.1"/>
    </source>
</evidence>
<proteinExistence type="predicted"/>
<dbReference type="InterPro" id="IPR008265">
    <property type="entry name" value="Lipase_GDSL_AS"/>
</dbReference>
<dbReference type="EMBL" id="AP027142">
    <property type="protein sequence ID" value="BDV32666.1"/>
    <property type="molecule type" value="Genomic_DNA"/>
</dbReference>
<keyword evidence="1" id="KW-0732">Signal</keyword>
<evidence type="ECO:0000259" key="2">
    <source>
        <dbReference type="Pfam" id="PF13472"/>
    </source>
</evidence>
<evidence type="ECO:0000313" key="4">
    <source>
        <dbReference type="Proteomes" id="UP001317629"/>
    </source>
</evidence>
<dbReference type="Proteomes" id="UP001317629">
    <property type="component" value="Chromosome"/>
</dbReference>
<reference evidence="3 4" key="1">
    <citation type="journal article" date="2023" name="Int. J. Syst. Evol. Microbiol.">
        <title>Methylocystis iwaonis sp. nov., a type II methane-oxidizing bacterium from surface soil of a rice paddy field in Japan, and emended description of the genus Methylocystis (ex Whittenbury et al. 1970) Bowman et al. 1993.</title>
        <authorList>
            <person name="Kaise H."/>
            <person name="Sawadogo J.B."/>
            <person name="Alam M.S."/>
            <person name="Ueno C."/>
            <person name="Dianou D."/>
            <person name="Shinjo R."/>
            <person name="Asakawa S."/>
        </authorList>
    </citation>
    <scope>NUCLEOTIDE SEQUENCE [LARGE SCALE GENOMIC DNA]</scope>
    <source>
        <strain evidence="3 4">SS37A-Re</strain>
    </source>
</reference>
<feature type="domain" description="SGNH hydrolase-type esterase" evidence="2">
    <location>
        <begin position="33"/>
        <end position="192"/>
    </location>
</feature>
<dbReference type="SUPFAM" id="SSF52266">
    <property type="entry name" value="SGNH hydrolase"/>
    <property type="match status" value="1"/>
</dbReference>
<feature type="signal peptide" evidence="1">
    <location>
        <begin position="1"/>
        <end position="25"/>
    </location>
</feature>
<dbReference type="PROSITE" id="PS01098">
    <property type="entry name" value="LIPASE_GDSL_SER"/>
    <property type="match status" value="1"/>
</dbReference>
<dbReference type="RefSeq" id="WP_202070915.1">
    <property type="nucleotide sequence ID" value="NZ_AP027142.1"/>
</dbReference>